<dbReference type="RefSeq" id="WP_076000461.1">
    <property type="nucleotide sequence ID" value="NZ_PKUS01000002.1"/>
</dbReference>
<comment type="caution">
    <text evidence="4">The sequence shown here is derived from an EMBL/GenBank/DDBJ whole genome shotgun (WGS) entry which is preliminary data.</text>
</comment>
<dbReference type="InterPro" id="IPR043128">
    <property type="entry name" value="Rev_trsase/Diguanyl_cyclase"/>
</dbReference>
<dbReference type="InterPro" id="IPR002078">
    <property type="entry name" value="Sigma_54_int"/>
</dbReference>
<dbReference type="Pfam" id="PF25601">
    <property type="entry name" value="AAA_lid_14"/>
    <property type="match status" value="1"/>
</dbReference>
<evidence type="ECO:0000259" key="3">
    <source>
        <dbReference type="PROSITE" id="PS50045"/>
    </source>
</evidence>
<dbReference type="InterPro" id="IPR027417">
    <property type="entry name" value="P-loop_NTPase"/>
</dbReference>
<organism evidence="4 5">
    <name type="scientific">Pseudohalioglobus lutimaris</name>
    <dbReference type="NCBI Taxonomy" id="1737061"/>
    <lineage>
        <taxon>Bacteria</taxon>
        <taxon>Pseudomonadati</taxon>
        <taxon>Pseudomonadota</taxon>
        <taxon>Gammaproteobacteria</taxon>
        <taxon>Cellvibrionales</taxon>
        <taxon>Halieaceae</taxon>
        <taxon>Pseudohalioglobus</taxon>
    </lineage>
</organism>
<sequence length="850" mass="92732">MERHYQNIDSCLVVIGRESGLVVASFGSLPFAAPEGLVGRDWRDALAIPGDSTAVIERAIAAGVAAFLPPLIVGAGADSDYLMGGMLVPQAWENEPAVLLFLRRLSLPWGLHTEEHIGFEDVVAVLGVDHLEFSPAWGVPETEGLMMELRSGLEQLLRDGDWLGVPEGATITVILRGLEPEAALDVSRALLSHLHQGLAGLTGGAQYARACIGLSQRLRDQAPITALVAANAALLQAQAGGDERIRFSSPWDPLGQAARALNATGVFRDTAIDDRHRQYLTDLLGLAENTRRIEDFCQGALAMTLEQGGLSLAALLRVENNGSLDMLCATKNSSEGAQVLSRSRLPRALKATLTRLQAADLEGREIPVAEGMIALPLRSRGAVQGCLLLADERAGQAGFRPGAGALQQMGERIASSRHGGGPLSDQASVMPVAREMEKGIEGYVLDNMEGAIDQAVFLSRVDMPVAIVGERGTGKMYVAQIIHSEAGGGPQELVRLDCRGFRNRREAWSRISKELQQGTGRTLVFKSPQLLHPEIQAKLARQLASRTTTEDGASRYLAPNRYLALLPDTPQRLLQKGDLDARLASVFAGYPIIVPPLRERPRAVLRWAHKILEQESTQSDRRVLGFTPDAEQALLQHKWSGNISEMRGVIHDALERTDKDWVTPVDLGLFLGISADGHTAPRTDQSFLESRREDSTDEVEYRPSVDEELRLALGQALAVSLETDVRRPLGAWLDDEIIDAALERSGGDTRGAAEFLQVRTRNVGRWIPRIREREAEREASLLWQPVRELVHQWVLESAPGDTPAQEMGEQMLMALILQQGEALSTAERAKIMGVSTPTYQKRVKQLMQEA</sequence>
<keyword evidence="2" id="KW-0067">ATP-binding</keyword>
<keyword evidence="5" id="KW-1185">Reference proteome</keyword>
<accession>A0A2N5X763</accession>
<evidence type="ECO:0000313" key="5">
    <source>
        <dbReference type="Proteomes" id="UP000235005"/>
    </source>
</evidence>
<dbReference type="Proteomes" id="UP000235005">
    <property type="component" value="Unassembled WGS sequence"/>
</dbReference>
<dbReference type="SUPFAM" id="SSF55073">
    <property type="entry name" value="Nucleotide cyclase"/>
    <property type="match status" value="1"/>
</dbReference>
<dbReference type="Gene3D" id="1.10.8.60">
    <property type="match status" value="1"/>
</dbReference>
<name>A0A2N5X763_9GAMM</name>
<dbReference type="GO" id="GO:0005524">
    <property type="term" value="F:ATP binding"/>
    <property type="evidence" value="ECO:0007669"/>
    <property type="project" value="UniProtKB-KW"/>
</dbReference>
<dbReference type="EMBL" id="PKUS01000002">
    <property type="protein sequence ID" value="PLW70325.1"/>
    <property type="molecule type" value="Genomic_DNA"/>
</dbReference>
<dbReference type="OrthoDB" id="5716361at2"/>
<protein>
    <recommendedName>
        <fullName evidence="3">Sigma-54 factor interaction domain-containing protein</fullName>
    </recommendedName>
</protein>
<proteinExistence type="predicted"/>
<evidence type="ECO:0000256" key="2">
    <source>
        <dbReference type="ARBA" id="ARBA00022840"/>
    </source>
</evidence>
<dbReference type="AlphaFoldDB" id="A0A2N5X763"/>
<dbReference type="Gene3D" id="3.40.50.300">
    <property type="entry name" value="P-loop containing nucleotide triphosphate hydrolases"/>
    <property type="match status" value="1"/>
</dbReference>
<dbReference type="SUPFAM" id="SSF52540">
    <property type="entry name" value="P-loop containing nucleoside triphosphate hydrolases"/>
    <property type="match status" value="1"/>
</dbReference>
<gene>
    <name evidence="4" type="ORF">C0039_03720</name>
</gene>
<feature type="domain" description="Sigma-54 factor interaction" evidence="3">
    <location>
        <begin position="448"/>
        <end position="655"/>
    </location>
</feature>
<dbReference type="PANTHER" id="PTHR32071:SF81">
    <property type="entry name" value="PROPIONATE CATABOLISM OPERON REGULATORY PROTEIN"/>
    <property type="match status" value="1"/>
</dbReference>
<dbReference type="PANTHER" id="PTHR32071">
    <property type="entry name" value="TRANSCRIPTIONAL REGULATORY PROTEIN"/>
    <property type="match status" value="1"/>
</dbReference>
<reference evidence="4 5" key="1">
    <citation type="submission" date="2018-01" db="EMBL/GenBank/DDBJ databases">
        <title>The draft genome sequence of Halioglobus lutimaris HF004.</title>
        <authorList>
            <person name="Du Z.-J."/>
            <person name="Shi M.-J."/>
        </authorList>
    </citation>
    <scope>NUCLEOTIDE SEQUENCE [LARGE SCALE GENOMIC DNA]</scope>
    <source>
        <strain evidence="4 5">HF004</strain>
    </source>
</reference>
<evidence type="ECO:0000313" key="4">
    <source>
        <dbReference type="EMBL" id="PLW70325.1"/>
    </source>
</evidence>
<dbReference type="InterPro" id="IPR029787">
    <property type="entry name" value="Nucleotide_cyclase"/>
</dbReference>
<dbReference type="GO" id="GO:0006355">
    <property type="term" value="P:regulation of DNA-templated transcription"/>
    <property type="evidence" value="ECO:0007669"/>
    <property type="project" value="InterPro"/>
</dbReference>
<dbReference type="InterPro" id="IPR058031">
    <property type="entry name" value="AAA_lid_NorR"/>
</dbReference>
<dbReference type="Gene3D" id="3.30.70.270">
    <property type="match status" value="1"/>
</dbReference>
<dbReference type="Pfam" id="PF00158">
    <property type="entry name" value="Sigma54_activat"/>
    <property type="match status" value="1"/>
</dbReference>
<evidence type="ECO:0000256" key="1">
    <source>
        <dbReference type="ARBA" id="ARBA00022741"/>
    </source>
</evidence>
<dbReference type="PROSITE" id="PS50045">
    <property type="entry name" value="SIGMA54_INTERACT_4"/>
    <property type="match status" value="1"/>
</dbReference>
<keyword evidence="1" id="KW-0547">Nucleotide-binding</keyword>